<gene>
    <name evidence="8" type="ORF">HGM15179_018694</name>
</gene>
<dbReference type="Pfam" id="PF00076">
    <property type="entry name" value="RRM_1"/>
    <property type="match status" value="1"/>
</dbReference>
<dbReference type="AlphaFoldDB" id="A0A8K1D9I2"/>
<dbReference type="PROSITE" id="PS50102">
    <property type="entry name" value="RRM"/>
    <property type="match status" value="1"/>
</dbReference>
<dbReference type="PANTHER" id="PTHR47640:SF11">
    <property type="entry name" value="RNA-BINDING PROTEIN 42"/>
    <property type="match status" value="1"/>
</dbReference>
<accession>A0A8K1D9I2</accession>
<dbReference type="InterPro" id="IPR012677">
    <property type="entry name" value="Nucleotide-bd_a/b_plait_sf"/>
</dbReference>
<evidence type="ECO:0000313" key="9">
    <source>
        <dbReference type="Proteomes" id="UP000796761"/>
    </source>
</evidence>
<dbReference type="InterPro" id="IPR050825">
    <property type="entry name" value="RBM42_RBP45_47-like"/>
</dbReference>
<comment type="caution">
    <text evidence="8">The sequence shown here is derived from an EMBL/GenBank/DDBJ whole genome shotgun (WGS) entry which is preliminary data.</text>
</comment>
<dbReference type="InterPro" id="IPR035979">
    <property type="entry name" value="RBD_domain_sf"/>
</dbReference>
<sequence length="233" mass="24836">MAAGAGPGPGVVAAGPGPGPGAAAGGGGAAAKSGEERLKEMEAEMALFEQEVLGAPGPAPGDPLAPPPVLRPIIATNTYQQVQQSLEARAAAAATVPPLGTPPVPFVGPAVSPQRPPILRPAFVPHVLQRPDDFRIFCGDLGNEVNDETLGRAFGRFPSFLKAKVIRDKRSGKTKGYGFVSFKDPNDYVRAMREMNGKYVGSRPIKLRKSQWKDRNLEVVRRKQREKKKLGLR</sequence>
<evidence type="ECO:0000256" key="4">
    <source>
        <dbReference type="ARBA" id="ARBA00030574"/>
    </source>
</evidence>
<keyword evidence="3 5" id="KW-0694">RNA-binding</keyword>
<dbReference type="GO" id="GO:0003729">
    <property type="term" value="F:mRNA binding"/>
    <property type="evidence" value="ECO:0007669"/>
    <property type="project" value="InterPro"/>
</dbReference>
<comment type="similarity">
    <text evidence="1">Belongs to the RRM RBM42 family.</text>
</comment>
<feature type="compositionally biased region" description="Gly residues" evidence="6">
    <location>
        <begin position="20"/>
        <end position="29"/>
    </location>
</feature>
<dbReference type="CDD" id="cd12383">
    <property type="entry name" value="RRM_RBM42"/>
    <property type="match status" value="1"/>
</dbReference>
<dbReference type="Proteomes" id="UP000796761">
    <property type="component" value="Unassembled WGS sequence"/>
</dbReference>
<evidence type="ECO:0000256" key="1">
    <source>
        <dbReference type="ARBA" id="ARBA00007408"/>
    </source>
</evidence>
<feature type="region of interest" description="Disordered" evidence="6">
    <location>
        <begin position="1"/>
        <end position="37"/>
    </location>
</feature>
<dbReference type="SMART" id="SM00360">
    <property type="entry name" value="RRM"/>
    <property type="match status" value="1"/>
</dbReference>
<reference evidence="8" key="1">
    <citation type="submission" date="2019-04" db="EMBL/GenBank/DDBJ databases">
        <title>Genome assembly of Zosterops borbonicus 15179.</title>
        <authorList>
            <person name="Leroy T."/>
            <person name="Anselmetti Y."/>
            <person name="Tilak M.-K."/>
            <person name="Nabholz B."/>
        </authorList>
    </citation>
    <scope>NUCLEOTIDE SEQUENCE</scope>
    <source>
        <strain evidence="8">HGM_15179</strain>
        <tissue evidence="8">Muscle</tissue>
    </source>
</reference>
<evidence type="ECO:0000256" key="3">
    <source>
        <dbReference type="ARBA" id="ARBA00022884"/>
    </source>
</evidence>
<name>A0A8K1D9I2_9PASS</name>
<dbReference type="EMBL" id="SWJQ01001362">
    <property type="protein sequence ID" value="TRZ08414.1"/>
    <property type="molecule type" value="Genomic_DNA"/>
</dbReference>
<dbReference type="PANTHER" id="PTHR47640">
    <property type="entry name" value="TRNA SELENOCYSTEINE 1-ASSOCIATED PROTEIN 1-RELATED-RELATED"/>
    <property type="match status" value="1"/>
</dbReference>
<evidence type="ECO:0000256" key="5">
    <source>
        <dbReference type="PROSITE-ProRule" id="PRU00176"/>
    </source>
</evidence>
<evidence type="ECO:0000313" key="8">
    <source>
        <dbReference type="EMBL" id="TRZ08414.1"/>
    </source>
</evidence>
<dbReference type="Gene3D" id="3.30.70.330">
    <property type="match status" value="1"/>
</dbReference>
<evidence type="ECO:0000256" key="6">
    <source>
        <dbReference type="SAM" id="MobiDB-lite"/>
    </source>
</evidence>
<dbReference type="InterPro" id="IPR034215">
    <property type="entry name" value="RBM42_RRM"/>
</dbReference>
<feature type="domain" description="RRM" evidence="7">
    <location>
        <begin position="134"/>
        <end position="212"/>
    </location>
</feature>
<keyword evidence="9" id="KW-1185">Reference proteome</keyword>
<dbReference type="OrthoDB" id="1749473at2759"/>
<dbReference type="SUPFAM" id="SSF54928">
    <property type="entry name" value="RNA-binding domain, RBD"/>
    <property type="match status" value="1"/>
</dbReference>
<proteinExistence type="inferred from homology"/>
<evidence type="ECO:0000259" key="7">
    <source>
        <dbReference type="PROSITE" id="PS50102"/>
    </source>
</evidence>
<protein>
    <recommendedName>
        <fullName evidence="2">RNA-binding protein 42</fullName>
    </recommendedName>
    <alternativeName>
        <fullName evidence="4">RNA-binding motif protein 42</fullName>
    </alternativeName>
</protein>
<evidence type="ECO:0000256" key="2">
    <source>
        <dbReference type="ARBA" id="ARBA00015192"/>
    </source>
</evidence>
<dbReference type="InterPro" id="IPR000504">
    <property type="entry name" value="RRM_dom"/>
</dbReference>
<organism evidence="8 9">
    <name type="scientific">Zosterops borbonicus</name>
    <dbReference type="NCBI Taxonomy" id="364589"/>
    <lineage>
        <taxon>Eukaryota</taxon>
        <taxon>Metazoa</taxon>
        <taxon>Chordata</taxon>
        <taxon>Craniata</taxon>
        <taxon>Vertebrata</taxon>
        <taxon>Euteleostomi</taxon>
        <taxon>Archelosauria</taxon>
        <taxon>Archosauria</taxon>
        <taxon>Dinosauria</taxon>
        <taxon>Saurischia</taxon>
        <taxon>Theropoda</taxon>
        <taxon>Coelurosauria</taxon>
        <taxon>Aves</taxon>
        <taxon>Neognathae</taxon>
        <taxon>Neoaves</taxon>
        <taxon>Telluraves</taxon>
        <taxon>Australaves</taxon>
        <taxon>Passeriformes</taxon>
        <taxon>Sylvioidea</taxon>
        <taxon>Zosteropidae</taxon>
        <taxon>Zosterops</taxon>
    </lineage>
</organism>